<sequence length="477" mass="51270">MKMFRSTVGSLTAAIAIFGMVVGPVTAQDTTHPQRMALPAVKAERPAPESMQVMLDNGLVAYVAEDHRAPLTTLTAYIGVGSGHGAPGEAPALAAALRRGPASMARDEFQSLLGTMNAEFRVRQHHELTEVFLDVPAAKTADALTLLAAVLSAPAFEGAESLAIQSTTSPSIDYNYSLVNAVAMFEKRLFANHPFGRKATAEQGTAAAGTGARSLHKRYVVAKNTTLAVAGDFKRNSVVKATRKAFGSLADNAPPAPTTFPPLSPPQERELLLSDADRIQGWVVIGHELPRVPVEDQAALDVMDYILGAYHLDSRLYRSSRETRGLTNDNSAFLEPGIRGPGAYSFRTYGRPEAVRLLVDVTFRELTRIRESLATDDELFVAKGALVDGIYATRYATGVDTTQAYAKEWLSRGDHETSASYPDRVAAVTAESVRAAAQRYIHPERMIVAVLGPLDKIEGAPAIESEPQLQAWSGTSP</sequence>
<proteinExistence type="inferred from homology"/>
<comment type="similarity">
    <text evidence="1">Belongs to the peptidase M16 family.</text>
</comment>
<gene>
    <name evidence="4" type="ORF">KT71_14259</name>
</gene>
<reference evidence="4 5" key="2">
    <citation type="journal article" date="2009" name="PLoS ONE">
        <title>The photosynthetic apparatus and its regulation in the aerobic gammaproteobacterium Congregibacter litoralis gen. nov., sp. nov.</title>
        <authorList>
            <person name="Spring S."/>
            <person name="Lunsdorf H."/>
            <person name="Fuchs B.M."/>
            <person name="Tindall B.J."/>
        </authorList>
    </citation>
    <scope>NUCLEOTIDE SEQUENCE [LARGE SCALE GENOMIC DNA]</scope>
    <source>
        <strain evidence="4">KT71</strain>
    </source>
</reference>
<dbReference type="InterPro" id="IPR011249">
    <property type="entry name" value="Metalloenz_LuxS/M16"/>
</dbReference>
<keyword evidence="2" id="KW-0732">Signal</keyword>
<accession>A4A7U5</accession>
<organism evidence="4 5">
    <name type="scientific">Congregibacter litoralis KT71</name>
    <dbReference type="NCBI Taxonomy" id="314285"/>
    <lineage>
        <taxon>Bacteria</taxon>
        <taxon>Pseudomonadati</taxon>
        <taxon>Pseudomonadota</taxon>
        <taxon>Gammaproteobacteria</taxon>
        <taxon>Cellvibrionales</taxon>
        <taxon>Halieaceae</taxon>
        <taxon>Congregibacter</taxon>
    </lineage>
</organism>
<dbReference type="Pfam" id="PF05193">
    <property type="entry name" value="Peptidase_M16_C"/>
    <property type="match status" value="1"/>
</dbReference>
<evidence type="ECO:0000313" key="5">
    <source>
        <dbReference type="Proteomes" id="UP000019205"/>
    </source>
</evidence>
<dbReference type="GO" id="GO:0046872">
    <property type="term" value="F:metal ion binding"/>
    <property type="evidence" value="ECO:0007669"/>
    <property type="project" value="InterPro"/>
</dbReference>
<dbReference type="Gene3D" id="3.30.830.10">
    <property type="entry name" value="Metalloenzyme, LuxS/M16 peptidase-like"/>
    <property type="match status" value="2"/>
</dbReference>
<dbReference type="HOGENOM" id="CLU_572004_0_0_6"/>
<feature type="domain" description="Peptidase M16 C-terminal" evidence="3">
    <location>
        <begin position="213"/>
        <end position="383"/>
    </location>
</feature>
<dbReference type="eggNOG" id="COG0612">
    <property type="taxonomic scope" value="Bacteria"/>
</dbReference>
<protein>
    <submittedName>
        <fullName evidence="4">Putative Zn-dependent peptidase</fullName>
    </submittedName>
</protein>
<feature type="signal peptide" evidence="2">
    <location>
        <begin position="1"/>
        <end position="27"/>
    </location>
</feature>
<reference evidence="4 5" key="1">
    <citation type="journal article" date="2007" name="Proc. Natl. Acad. Sci. U.S.A.">
        <title>Characterization of a marine gammaproteobacterium capable of aerobic anoxygenic photosynthesis.</title>
        <authorList>
            <person name="Fuchs B.M."/>
            <person name="Spring S."/>
            <person name="Teeling H."/>
            <person name="Quast C."/>
            <person name="Wulf J."/>
            <person name="Schattenhofer M."/>
            <person name="Yan S."/>
            <person name="Ferriera S."/>
            <person name="Johnson J."/>
            <person name="Glockner F.O."/>
            <person name="Amann R."/>
        </authorList>
    </citation>
    <scope>NUCLEOTIDE SEQUENCE [LARGE SCALE GENOMIC DNA]</scope>
    <source>
        <strain evidence="4">KT71</strain>
    </source>
</reference>
<evidence type="ECO:0000259" key="3">
    <source>
        <dbReference type="Pfam" id="PF05193"/>
    </source>
</evidence>
<dbReference type="PANTHER" id="PTHR11851:SF49">
    <property type="entry name" value="MITOCHONDRIAL-PROCESSING PEPTIDASE SUBUNIT ALPHA"/>
    <property type="match status" value="1"/>
</dbReference>
<dbReference type="RefSeq" id="WP_008295286.1">
    <property type="nucleotide sequence ID" value="NZ_CM002299.1"/>
</dbReference>
<dbReference type="OrthoDB" id="9811314at2"/>
<dbReference type="PANTHER" id="PTHR11851">
    <property type="entry name" value="METALLOPROTEASE"/>
    <property type="match status" value="1"/>
</dbReference>
<dbReference type="AlphaFoldDB" id="A4A7U5"/>
<dbReference type="Proteomes" id="UP000019205">
    <property type="component" value="Chromosome"/>
</dbReference>
<feature type="chain" id="PRO_5002664449" evidence="2">
    <location>
        <begin position="28"/>
        <end position="477"/>
    </location>
</feature>
<evidence type="ECO:0000256" key="2">
    <source>
        <dbReference type="SAM" id="SignalP"/>
    </source>
</evidence>
<dbReference type="EMBL" id="AAOA02000001">
    <property type="protein sequence ID" value="EAQ97740.1"/>
    <property type="molecule type" value="Genomic_DNA"/>
</dbReference>
<evidence type="ECO:0000313" key="4">
    <source>
        <dbReference type="EMBL" id="EAQ97740.1"/>
    </source>
</evidence>
<dbReference type="InterPro" id="IPR007863">
    <property type="entry name" value="Peptidase_M16_C"/>
</dbReference>
<dbReference type="SUPFAM" id="SSF63411">
    <property type="entry name" value="LuxS/MPP-like metallohydrolase"/>
    <property type="match status" value="2"/>
</dbReference>
<keyword evidence="5" id="KW-1185">Reference proteome</keyword>
<dbReference type="InterPro" id="IPR050361">
    <property type="entry name" value="MPP/UQCRC_Complex"/>
</dbReference>
<comment type="caution">
    <text evidence="4">The sequence shown here is derived from an EMBL/GenBank/DDBJ whole genome shotgun (WGS) entry which is preliminary data.</text>
</comment>
<dbReference type="STRING" id="314285.KT71_14259"/>
<evidence type="ECO:0000256" key="1">
    <source>
        <dbReference type="ARBA" id="ARBA00007261"/>
    </source>
</evidence>
<name>A4A7U5_9GAMM</name>